<accession>A0A3A1WLB5</accession>
<comment type="catalytic activity">
    <reaction evidence="2">
        <text>2 GTP = 3',3'-c-di-GMP + 2 diphosphate</text>
        <dbReference type="Rhea" id="RHEA:24898"/>
        <dbReference type="ChEBI" id="CHEBI:33019"/>
        <dbReference type="ChEBI" id="CHEBI:37565"/>
        <dbReference type="ChEBI" id="CHEBI:58805"/>
        <dbReference type="EC" id="2.7.7.65"/>
    </reaction>
</comment>
<dbReference type="GO" id="GO:0005886">
    <property type="term" value="C:plasma membrane"/>
    <property type="evidence" value="ECO:0007669"/>
    <property type="project" value="TreeGrafter"/>
</dbReference>
<protein>
    <recommendedName>
        <fullName evidence="1">diguanylate cyclase</fullName>
        <ecNumber evidence="1">2.7.7.65</ecNumber>
    </recommendedName>
</protein>
<dbReference type="PANTHER" id="PTHR45138">
    <property type="entry name" value="REGULATORY COMPONENTS OF SENSORY TRANSDUCTION SYSTEM"/>
    <property type="match status" value="1"/>
</dbReference>
<dbReference type="FunFam" id="3.30.70.270:FF:000001">
    <property type="entry name" value="Diguanylate cyclase domain protein"/>
    <property type="match status" value="1"/>
</dbReference>
<dbReference type="InterPro" id="IPR043128">
    <property type="entry name" value="Rev_trsase/Diguanyl_cyclase"/>
</dbReference>
<evidence type="ECO:0000256" key="1">
    <source>
        <dbReference type="ARBA" id="ARBA00012528"/>
    </source>
</evidence>
<dbReference type="EMBL" id="QYRN01000003">
    <property type="protein sequence ID" value="RIY02099.1"/>
    <property type="molecule type" value="Genomic_DNA"/>
</dbReference>
<organism evidence="5 6">
    <name type="scientific">Aureimonas flava</name>
    <dbReference type="NCBI Taxonomy" id="2320271"/>
    <lineage>
        <taxon>Bacteria</taxon>
        <taxon>Pseudomonadati</taxon>
        <taxon>Pseudomonadota</taxon>
        <taxon>Alphaproteobacteria</taxon>
        <taxon>Hyphomicrobiales</taxon>
        <taxon>Aurantimonadaceae</taxon>
        <taxon>Aureimonas</taxon>
    </lineage>
</organism>
<evidence type="ECO:0000259" key="4">
    <source>
        <dbReference type="PROSITE" id="PS50887"/>
    </source>
</evidence>
<gene>
    <name evidence="5" type="ORF">D3218_07310</name>
</gene>
<dbReference type="SMART" id="SM00267">
    <property type="entry name" value="GGDEF"/>
    <property type="match status" value="1"/>
</dbReference>
<dbReference type="GO" id="GO:1902201">
    <property type="term" value="P:negative regulation of bacterial-type flagellum-dependent cell motility"/>
    <property type="evidence" value="ECO:0007669"/>
    <property type="project" value="TreeGrafter"/>
</dbReference>
<dbReference type="AlphaFoldDB" id="A0A3A1WLB5"/>
<proteinExistence type="predicted"/>
<dbReference type="Gene3D" id="3.30.70.270">
    <property type="match status" value="1"/>
</dbReference>
<dbReference type="GO" id="GO:0043709">
    <property type="term" value="P:cell adhesion involved in single-species biofilm formation"/>
    <property type="evidence" value="ECO:0007669"/>
    <property type="project" value="TreeGrafter"/>
</dbReference>
<dbReference type="InterPro" id="IPR050469">
    <property type="entry name" value="Diguanylate_Cyclase"/>
</dbReference>
<comment type="caution">
    <text evidence="5">The sequence shown here is derived from an EMBL/GenBank/DDBJ whole genome shotgun (WGS) entry which is preliminary data.</text>
</comment>
<dbReference type="CDD" id="cd01949">
    <property type="entry name" value="GGDEF"/>
    <property type="match status" value="1"/>
</dbReference>
<name>A0A3A1WLB5_9HYPH</name>
<dbReference type="NCBIfam" id="TIGR00254">
    <property type="entry name" value="GGDEF"/>
    <property type="match status" value="1"/>
</dbReference>
<keyword evidence="3" id="KW-0472">Membrane</keyword>
<evidence type="ECO:0000313" key="6">
    <source>
        <dbReference type="Proteomes" id="UP000265750"/>
    </source>
</evidence>
<dbReference type="InterPro" id="IPR029787">
    <property type="entry name" value="Nucleotide_cyclase"/>
</dbReference>
<dbReference type="EC" id="2.7.7.65" evidence="1"/>
<evidence type="ECO:0000313" key="5">
    <source>
        <dbReference type="EMBL" id="RIY02099.1"/>
    </source>
</evidence>
<keyword evidence="3" id="KW-0812">Transmembrane</keyword>
<dbReference type="SUPFAM" id="SSF55073">
    <property type="entry name" value="Nucleotide cyclase"/>
    <property type="match status" value="1"/>
</dbReference>
<feature type="transmembrane region" description="Helical" evidence="3">
    <location>
        <begin position="12"/>
        <end position="33"/>
    </location>
</feature>
<evidence type="ECO:0000256" key="2">
    <source>
        <dbReference type="ARBA" id="ARBA00034247"/>
    </source>
</evidence>
<feature type="transmembrane region" description="Helical" evidence="3">
    <location>
        <begin position="323"/>
        <end position="343"/>
    </location>
</feature>
<dbReference type="PROSITE" id="PS50887">
    <property type="entry name" value="GGDEF"/>
    <property type="match status" value="1"/>
</dbReference>
<evidence type="ECO:0000256" key="3">
    <source>
        <dbReference type="SAM" id="Phobius"/>
    </source>
</evidence>
<dbReference type="InterPro" id="IPR000160">
    <property type="entry name" value="GGDEF_dom"/>
</dbReference>
<feature type="domain" description="GGDEF" evidence="4">
    <location>
        <begin position="439"/>
        <end position="572"/>
    </location>
</feature>
<dbReference type="PANTHER" id="PTHR45138:SF9">
    <property type="entry name" value="DIGUANYLATE CYCLASE DGCM-RELATED"/>
    <property type="match status" value="1"/>
</dbReference>
<dbReference type="Proteomes" id="UP000265750">
    <property type="component" value="Unassembled WGS sequence"/>
</dbReference>
<keyword evidence="3" id="KW-1133">Transmembrane helix</keyword>
<reference evidence="6" key="1">
    <citation type="submission" date="2018-09" db="EMBL/GenBank/DDBJ databases">
        <authorList>
            <person name="Tuo L."/>
        </authorList>
    </citation>
    <scope>NUCLEOTIDE SEQUENCE [LARGE SCALE GENOMIC DNA]</scope>
    <source>
        <strain evidence="6">M2BS4Y-1</strain>
    </source>
</reference>
<keyword evidence="6" id="KW-1185">Reference proteome</keyword>
<dbReference type="GO" id="GO:0052621">
    <property type="term" value="F:diguanylate cyclase activity"/>
    <property type="evidence" value="ECO:0007669"/>
    <property type="project" value="UniProtKB-EC"/>
</dbReference>
<dbReference type="Pfam" id="PF00990">
    <property type="entry name" value="GGDEF"/>
    <property type="match status" value="1"/>
</dbReference>
<sequence>MFRLPSLDLIRISSIIALASSMIIGSIALRGVLDQYQRAGASLVELQLFELATAAATAITKERRPLELALSVDPEDAGDLQTELKAARNDADRAIARFRARVEAEKLQEGMNFNFLTALLREERRGADALLALPLEARQVSLQLRVARGMSAISQAYVPFVDKAAQRVIEADESLAGRVNVARLLGALYESATRLPSEVMPALKRSEVIPPEAVMTSMRVQQRILALWDVGVSQLEFGFDSPQLRQAHEDIRAIYFGKGFPFLTRAIETYSRRPLNATERGDRISEVYAPTTLPILRMRNLYVDAMMKEAVAIQESTLLQMKLVVFLTGLILVMTAIATWVLYRQMLRPLFGLRDQILALCERRPLSRRRYEGSVLAVRSLYKALETLETRDHQRMVLEQERAELAEKLRTLSETDELTGLPNRRGLFARLDGLGEQGRDYVAILGDIDHFKAVNDTYGHGPGDEVLAAFSACLRKRAGEDIVVARYGGEEFAIVVRSDGLEMALAFAEELRGEVEGLAVRTTAGTIRITASFGLAHQGGPVASWQALFSIADRALYDAKAAGRNRVRLSNATLATLGPAAQPGGGTAARRDEAAA</sequence>